<dbReference type="EMBL" id="JAXQNO010000011">
    <property type="protein sequence ID" value="KAK4788308.1"/>
    <property type="molecule type" value="Genomic_DNA"/>
</dbReference>
<organism evidence="2 3">
    <name type="scientific">Trapa natans</name>
    <name type="common">Water chestnut</name>
    <dbReference type="NCBI Taxonomy" id="22666"/>
    <lineage>
        <taxon>Eukaryota</taxon>
        <taxon>Viridiplantae</taxon>
        <taxon>Streptophyta</taxon>
        <taxon>Embryophyta</taxon>
        <taxon>Tracheophyta</taxon>
        <taxon>Spermatophyta</taxon>
        <taxon>Magnoliopsida</taxon>
        <taxon>eudicotyledons</taxon>
        <taxon>Gunneridae</taxon>
        <taxon>Pentapetalae</taxon>
        <taxon>rosids</taxon>
        <taxon>malvids</taxon>
        <taxon>Myrtales</taxon>
        <taxon>Lythraceae</taxon>
        <taxon>Trapa</taxon>
    </lineage>
</organism>
<evidence type="ECO:0008006" key="4">
    <source>
        <dbReference type="Google" id="ProtNLM"/>
    </source>
</evidence>
<reference evidence="2 3" key="1">
    <citation type="journal article" date="2023" name="Hortic Res">
        <title>Pangenome of water caltrop reveals structural variations and asymmetric subgenome divergence after allopolyploidization.</title>
        <authorList>
            <person name="Zhang X."/>
            <person name="Chen Y."/>
            <person name="Wang L."/>
            <person name="Yuan Y."/>
            <person name="Fang M."/>
            <person name="Shi L."/>
            <person name="Lu R."/>
            <person name="Comes H.P."/>
            <person name="Ma Y."/>
            <person name="Chen Y."/>
            <person name="Huang G."/>
            <person name="Zhou Y."/>
            <person name="Zheng Z."/>
            <person name="Qiu Y."/>
        </authorList>
    </citation>
    <scope>NUCLEOTIDE SEQUENCE [LARGE SCALE GENOMIC DNA]</scope>
    <source>
        <strain evidence="2">F231</strain>
    </source>
</reference>
<dbReference type="AlphaFoldDB" id="A0AAN7LHN1"/>
<evidence type="ECO:0000313" key="3">
    <source>
        <dbReference type="Proteomes" id="UP001346149"/>
    </source>
</evidence>
<protein>
    <recommendedName>
        <fullName evidence="4">DUF3511 domain protein</fullName>
    </recommendedName>
</protein>
<evidence type="ECO:0000313" key="2">
    <source>
        <dbReference type="EMBL" id="KAK4788308.1"/>
    </source>
</evidence>
<accession>A0AAN7LHN1</accession>
<dbReference type="PANTHER" id="PTHR33193">
    <property type="entry name" value="DOMAIN PROTEIN, PUTATIVE (DUF3511)-RELATED"/>
    <property type="match status" value="1"/>
</dbReference>
<feature type="region of interest" description="Disordered" evidence="1">
    <location>
        <begin position="1"/>
        <end position="63"/>
    </location>
</feature>
<dbReference type="InterPro" id="IPR021899">
    <property type="entry name" value="DUF3511"/>
</dbReference>
<proteinExistence type="predicted"/>
<gene>
    <name evidence="2" type="ORF">SAY86_019627</name>
</gene>
<dbReference type="Proteomes" id="UP001346149">
    <property type="component" value="Unassembled WGS sequence"/>
</dbReference>
<comment type="caution">
    <text evidence="2">The sequence shown here is derived from an EMBL/GenBank/DDBJ whole genome shotgun (WGS) entry which is preliminary data.</text>
</comment>
<keyword evidence="3" id="KW-1185">Reference proteome</keyword>
<sequence length="115" mass="12860">MDRFPTGQRSYSGYVDRRMDIVSGDGDGRSSTAARRPYPLDLPSGINRASWPGQGAGRPATAAAEKPWGFMDSEMRRKRRIARYKAYGLEGKVKASLKRGIRWIKDKCSQIVNGH</sequence>
<dbReference type="Pfam" id="PF12023">
    <property type="entry name" value="DUF3511"/>
    <property type="match status" value="1"/>
</dbReference>
<dbReference type="PANTHER" id="PTHR33193:SF13">
    <property type="entry name" value="EXPRESSED PROTEIN"/>
    <property type="match status" value="1"/>
</dbReference>
<name>A0AAN7LHN1_TRANT</name>
<evidence type="ECO:0000256" key="1">
    <source>
        <dbReference type="SAM" id="MobiDB-lite"/>
    </source>
</evidence>